<proteinExistence type="predicted"/>
<name>A0A382T9L7_9ZZZZ</name>
<gene>
    <name evidence="1" type="ORF">METZ01_LOCUS370905</name>
</gene>
<organism evidence="1">
    <name type="scientific">marine metagenome</name>
    <dbReference type="NCBI Taxonomy" id="408172"/>
    <lineage>
        <taxon>unclassified sequences</taxon>
        <taxon>metagenomes</taxon>
        <taxon>ecological metagenomes</taxon>
    </lineage>
</organism>
<accession>A0A382T9L7</accession>
<protein>
    <recommendedName>
        <fullName evidence="2">Tetratrico peptide repeat group 5 domain-containing protein</fullName>
    </recommendedName>
</protein>
<evidence type="ECO:0000313" key="1">
    <source>
        <dbReference type="EMBL" id="SVD18051.1"/>
    </source>
</evidence>
<dbReference type="Gene3D" id="1.25.40.10">
    <property type="entry name" value="Tetratricopeptide repeat domain"/>
    <property type="match status" value="1"/>
</dbReference>
<dbReference type="SUPFAM" id="SSF48452">
    <property type="entry name" value="TPR-like"/>
    <property type="match status" value="1"/>
</dbReference>
<evidence type="ECO:0008006" key="2">
    <source>
        <dbReference type="Google" id="ProtNLM"/>
    </source>
</evidence>
<sequence length="162" mass="17952">MDSLEPPASHHVKAAFGWIELGNVPEALAELDRIPVDLQSLPAVQTSRLDCLIAGEKWNEAATLAKALCEQYPEEAGFWLHNAYATRRCEGGSIEAAHELLAPCVELFPDEWLIAYNVACYLCRMDRLEEATAMLEIARAAGGEQVDELAKDDEDLMPLREL</sequence>
<reference evidence="1" key="1">
    <citation type="submission" date="2018-05" db="EMBL/GenBank/DDBJ databases">
        <authorList>
            <person name="Lanie J.A."/>
            <person name="Ng W.-L."/>
            <person name="Kazmierczak K.M."/>
            <person name="Andrzejewski T.M."/>
            <person name="Davidsen T.M."/>
            <person name="Wayne K.J."/>
            <person name="Tettelin H."/>
            <person name="Glass J.I."/>
            <person name="Rusch D."/>
            <person name="Podicherti R."/>
            <person name="Tsui H.-C.T."/>
            <person name="Winkler M.E."/>
        </authorList>
    </citation>
    <scope>NUCLEOTIDE SEQUENCE</scope>
</reference>
<dbReference type="AlphaFoldDB" id="A0A382T9L7"/>
<dbReference type="InterPro" id="IPR011990">
    <property type="entry name" value="TPR-like_helical_dom_sf"/>
</dbReference>
<dbReference type="EMBL" id="UINC01134479">
    <property type="protein sequence ID" value="SVD18051.1"/>
    <property type="molecule type" value="Genomic_DNA"/>
</dbReference>